<keyword evidence="3" id="KW-1185">Reference proteome</keyword>
<reference evidence="2" key="1">
    <citation type="submission" date="2019-12" db="EMBL/GenBank/DDBJ databases">
        <title>Actinomadura physcomitrii sp. nov., a novel actinomycete isolated from moss [Physcomitrium sphaericum (Ludw) Fuernr].</title>
        <authorList>
            <person name="Zhuang X."/>
        </authorList>
    </citation>
    <scope>NUCLEOTIDE SEQUENCE [LARGE SCALE GENOMIC DNA]</scope>
    <source>
        <strain evidence="2">LD22</strain>
    </source>
</reference>
<proteinExistence type="predicted"/>
<feature type="transmembrane region" description="Helical" evidence="1">
    <location>
        <begin position="107"/>
        <end position="127"/>
    </location>
</feature>
<name>A0A6I4M3B3_9ACTN</name>
<dbReference type="EMBL" id="WBMS02000005">
    <property type="protein sequence ID" value="MWA00508.1"/>
    <property type="molecule type" value="Genomic_DNA"/>
</dbReference>
<gene>
    <name evidence="2" type="ORF">F8568_008985</name>
</gene>
<keyword evidence="1" id="KW-1133">Transmembrane helix</keyword>
<sequence>MIPTLAGRLQTRIFVLATVGALLTALVVPVSPGRPGSLGAAYRTAYPILLAVIVVGLAWELLYHLLMQFRWDKDWPTLFGLVTIVPEGAVMWTLLNTGLVPGVGDHVPASMFLTMFVFVWLGQWLFVNGPMRVFFVQWRLRGGRLL</sequence>
<feature type="transmembrane region" description="Helical" evidence="1">
    <location>
        <begin position="75"/>
        <end position="95"/>
    </location>
</feature>
<feature type="transmembrane region" description="Helical" evidence="1">
    <location>
        <begin position="44"/>
        <end position="63"/>
    </location>
</feature>
<keyword evidence="1" id="KW-0472">Membrane</keyword>
<accession>A0A6I4M3B3</accession>
<feature type="transmembrane region" description="Helical" evidence="1">
    <location>
        <begin position="12"/>
        <end position="32"/>
    </location>
</feature>
<organism evidence="2 3">
    <name type="scientific">Actinomadura physcomitrii</name>
    <dbReference type="NCBI Taxonomy" id="2650748"/>
    <lineage>
        <taxon>Bacteria</taxon>
        <taxon>Bacillati</taxon>
        <taxon>Actinomycetota</taxon>
        <taxon>Actinomycetes</taxon>
        <taxon>Streptosporangiales</taxon>
        <taxon>Thermomonosporaceae</taxon>
        <taxon>Actinomadura</taxon>
    </lineage>
</organism>
<evidence type="ECO:0000256" key="1">
    <source>
        <dbReference type="SAM" id="Phobius"/>
    </source>
</evidence>
<comment type="caution">
    <text evidence="2">The sequence shown here is derived from an EMBL/GenBank/DDBJ whole genome shotgun (WGS) entry which is preliminary data.</text>
</comment>
<evidence type="ECO:0000313" key="3">
    <source>
        <dbReference type="Proteomes" id="UP000462055"/>
    </source>
</evidence>
<dbReference type="Proteomes" id="UP000462055">
    <property type="component" value="Unassembled WGS sequence"/>
</dbReference>
<dbReference type="RefSeq" id="WP_151593018.1">
    <property type="nucleotide sequence ID" value="NZ_WBMS02000005.1"/>
</dbReference>
<dbReference type="AlphaFoldDB" id="A0A6I4M3B3"/>
<keyword evidence="1" id="KW-0812">Transmembrane</keyword>
<evidence type="ECO:0000313" key="2">
    <source>
        <dbReference type="EMBL" id="MWA00508.1"/>
    </source>
</evidence>
<protein>
    <submittedName>
        <fullName evidence="2">Uncharacterized protein</fullName>
    </submittedName>
</protein>